<evidence type="ECO:0000313" key="4">
    <source>
        <dbReference type="Proteomes" id="UP000176050"/>
    </source>
</evidence>
<name>A0A1D8PBY3_9FLAO</name>
<evidence type="ECO:0000259" key="2">
    <source>
        <dbReference type="Pfam" id="PF00248"/>
    </source>
</evidence>
<evidence type="ECO:0000313" key="3">
    <source>
        <dbReference type="EMBL" id="AOW22058.1"/>
    </source>
</evidence>
<keyword evidence="1" id="KW-0560">Oxidoreductase</keyword>
<organism evidence="3 4">
    <name type="scientific">Urechidicola croceus</name>
    <dbReference type="NCBI Taxonomy" id="1850246"/>
    <lineage>
        <taxon>Bacteria</taxon>
        <taxon>Pseudomonadati</taxon>
        <taxon>Bacteroidota</taxon>
        <taxon>Flavobacteriia</taxon>
        <taxon>Flavobacteriales</taxon>
        <taxon>Flavobacteriaceae</taxon>
        <taxon>Urechidicola</taxon>
    </lineage>
</organism>
<proteinExistence type="predicted"/>
<dbReference type="PANTHER" id="PTHR43625">
    <property type="entry name" value="AFLATOXIN B1 ALDEHYDE REDUCTASE"/>
    <property type="match status" value="1"/>
</dbReference>
<dbReference type="KEGG" id="lul:LPB138_08635"/>
<gene>
    <name evidence="3" type="ORF">LPB138_08635</name>
</gene>
<sequence length="331" mass="37366">MKTHNRPTRKLGNLEVSAQGLGCMGMTYHRSFIPNKKDMIALLRKAPYLGMNFYDTAEAYGPLTNEVLVGEAVQPFRKEIILATKFGFKDGVPKAGLDSRPERIRQVVETSLKNLRTDYIDLLYQHRVDPNVPMEDVAGTVKDLIQEGKVLHFGMSEASVESIKKAHAVQPVTAVQSEYSLMTREREKDVIQLCEELGIGFVAYSPISRGLITGYINERTKYNPDNDNRQDLPRYQADNIITNWKLIDTLKAFGDQRGLTVAQVAIAWLMAQKPFIVPIPGTTKLAHLQENLWASNYQFDNQELTELTTELNKIEIVGDRYTGLMKSQTGK</sequence>
<dbReference type="GO" id="GO:0005737">
    <property type="term" value="C:cytoplasm"/>
    <property type="evidence" value="ECO:0007669"/>
    <property type="project" value="TreeGrafter"/>
</dbReference>
<reference evidence="3 4" key="1">
    <citation type="submission" date="2016-10" db="EMBL/GenBank/DDBJ databases">
        <title>Lutibacter sp. LPB0138, isolated from marine gastropod.</title>
        <authorList>
            <person name="Kim E."/>
            <person name="Yi H."/>
        </authorList>
    </citation>
    <scope>NUCLEOTIDE SEQUENCE [LARGE SCALE GENOMIC DNA]</scope>
    <source>
        <strain evidence="3 4">LPB0138</strain>
    </source>
</reference>
<evidence type="ECO:0000256" key="1">
    <source>
        <dbReference type="ARBA" id="ARBA00023002"/>
    </source>
</evidence>
<keyword evidence="4" id="KW-1185">Reference proteome</keyword>
<dbReference type="Proteomes" id="UP000176050">
    <property type="component" value="Chromosome"/>
</dbReference>
<feature type="domain" description="NADP-dependent oxidoreductase" evidence="2">
    <location>
        <begin position="34"/>
        <end position="307"/>
    </location>
</feature>
<dbReference type="CDD" id="cd19078">
    <property type="entry name" value="AKR_AKR13C1_2"/>
    <property type="match status" value="1"/>
</dbReference>
<dbReference type="InterPro" id="IPR023210">
    <property type="entry name" value="NADP_OxRdtase_dom"/>
</dbReference>
<dbReference type="Pfam" id="PF00248">
    <property type="entry name" value="Aldo_ket_red"/>
    <property type="match status" value="1"/>
</dbReference>
<dbReference type="InterPro" id="IPR050791">
    <property type="entry name" value="Aldo-Keto_reductase"/>
</dbReference>
<dbReference type="EMBL" id="CP017478">
    <property type="protein sequence ID" value="AOW22058.1"/>
    <property type="molecule type" value="Genomic_DNA"/>
</dbReference>
<dbReference type="STRING" id="1850246.LPB138_08635"/>
<protein>
    <submittedName>
        <fullName evidence="3">Aldo/keto reductase</fullName>
    </submittedName>
</protein>
<dbReference type="PANTHER" id="PTHR43625:SF77">
    <property type="entry name" value="ALDO-KETO REDUCTASE"/>
    <property type="match status" value="1"/>
</dbReference>
<dbReference type="InterPro" id="IPR036812">
    <property type="entry name" value="NAD(P)_OxRdtase_dom_sf"/>
</dbReference>
<dbReference type="Gene3D" id="3.20.20.100">
    <property type="entry name" value="NADP-dependent oxidoreductase domain"/>
    <property type="match status" value="1"/>
</dbReference>
<dbReference type="GO" id="GO:0016491">
    <property type="term" value="F:oxidoreductase activity"/>
    <property type="evidence" value="ECO:0007669"/>
    <property type="project" value="UniProtKB-KW"/>
</dbReference>
<dbReference type="SUPFAM" id="SSF51430">
    <property type="entry name" value="NAD(P)-linked oxidoreductase"/>
    <property type="match status" value="1"/>
</dbReference>
<accession>A0A1D8PBY3</accession>
<dbReference type="AlphaFoldDB" id="A0A1D8PBY3"/>